<feature type="transmembrane region" description="Helical" evidence="1">
    <location>
        <begin position="241"/>
        <end position="263"/>
    </location>
</feature>
<feature type="transmembrane region" description="Helical" evidence="1">
    <location>
        <begin position="396"/>
        <end position="413"/>
    </location>
</feature>
<feature type="transmembrane region" description="Helical" evidence="1">
    <location>
        <begin position="366"/>
        <end position="384"/>
    </location>
</feature>
<keyword evidence="1" id="KW-0812">Transmembrane</keyword>
<dbReference type="Proteomes" id="UP000251993">
    <property type="component" value="Chromosome"/>
</dbReference>
<dbReference type="RefSeq" id="WP_114067921.1">
    <property type="nucleotide sequence ID" value="NZ_CP030850.1"/>
</dbReference>
<evidence type="ECO:0000313" key="2">
    <source>
        <dbReference type="EMBL" id="AXE19137.1"/>
    </source>
</evidence>
<dbReference type="OrthoDB" id="1491846at2"/>
<name>A0A344TKG6_9BACT</name>
<proteinExistence type="predicted"/>
<keyword evidence="3" id="KW-1185">Reference proteome</keyword>
<evidence type="ECO:0000313" key="3">
    <source>
        <dbReference type="Proteomes" id="UP000251993"/>
    </source>
</evidence>
<feature type="transmembrane region" description="Helical" evidence="1">
    <location>
        <begin position="335"/>
        <end position="357"/>
    </location>
</feature>
<accession>A0A344TKG6</accession>
<feature type="transmembrane region" description="Helical" evidence="1">
    <location>
        <begin position="164"/>
        <end position="186"/>
    </location>
</feature>
<feature type="transmembrane region" description="Helical" evidence="1">
    <location>
        <begin position="198"/>
        <end position="229"/>
    </location>
</feature>
<dbReference type="KEGG" id="run:DR864_15940"/>
<gene>
    <name evidence="2" type="ORF">DR864_15940</name>
</gene>
<feature type="transmembrane region" description="Helical" evidence="1">
    <location>
        <begin position="35"/>
        <end position="54"/>
    </location>
</feature>
<protein>
    <recommendedName>
        <fullName evidence="4">DUF2029 domain-containing protein</fullName>
    </recommendedName>
</protein>
<sequence>MPKASKNASILWFLLFILVSAAGYGLVGYHWKRPQAGELILTFGGLFLMYALVISQKWDKRQIQKWIWGAIAFRVLLLFSVPALSDDYFRFIWDGRLLSASYNPYLYLPSEIITTSLAADAHLSEALFQGLNSPNYFTVYPPLNQLMFGLSAWMAGDSVLRNVVALRAFIFMAELGIIWLLSTFKFPKYNEKGMQNAVLIYALNPFVIIELTGNLHFEAVTLFFILLAVRWIDRPFHRDKYYVGSAGALAVGAAVKLLPLIFLPLIFKRLGLRKGLVYCVIVGLILLTLFAPFLSRELVVNFGKSLDLYFQKFEFNASFYYLFRQVGYWITGYNIIHLLGPLLSLVTLVCIAQIAFLRRSLPEKMLLVLTVYFLCVTTVHPWYITTLVAFGALTGRWYPVVWSALLPLTYVAYASQPYQENLRIVALEYILVIGCLVYELFVKGIDWNAPTKDV</sequence>
<evidence type="ECO:0000256" key="1">
    <source>
        <dbReference type="SAM" id="Phobius"/>
    </source>
</evidence>
<feature type="transmembrane region" description="Helical" evidence="1">
    <location>
        <begin position="425"/>
        <end position="445"/>
    </location>
</feature>
<feature type="transmembrane region" description="Helical" evidence="1">
    <location>
        <begin position="275"/>
        <end position="294"/>
    </location>
</feature>
<dbReference type="AlphaFoldDB" id="A0A344TKG6"/>
<feature type="transmembrane region" description="Helical" evidence="1">
    <location>
        <begin position="66"/>
        <end position="84"/>
    </location>
</feature>
<dbReference type="Pfam" id="PF26314">
    <property type="entry name" value="MptA_B_family"/>
    <property type="match status" value="1"/>
</dbReference>
<evidence type="ECO:0008006" key="4">
    <source>
        <dbReference type="Google" id="ProtNLM"/>
    </source>
</evidence>
<keyword evidence="1" id="KW-0472">Membrane</keyword>
<reference evidence="2 3" key="1">
    <citation type="submission" date="2018-07" db="EMBL/GenBank/DDBJ databases">
        <title>Genome sequencing of Runella.</title>
        <authorList>
            <person name="Baek M.-G."/>
            <person name="Yi H."/>
        </authorList>
    </citation>
    <scope>NUCLEOTIDE SEQUENCE [LARGE SCALE GENOMIC DNA]</scope>
    <source>
        <strain evidence="2 3">HYN0085</strain>
    </source>
</reference>
<organism evidence="2 3">
    <name type="scientific">Runella rosea</name>
    <dbReference type="NCBI Taxonomy" id="2259595"/>
    <lineage>
        <taxon>Bacteria</taxon>
        <taxon>Pseudomonadati</taxon>
        <taxon>Bacteroidota</taxon>
        <taxon>Cytophagia</taxon>
        <taxon>Cytophagales</taxon>
        <taxon>Spirosomataceae</taxon>
        <taxon>Runella</taxon>
    </lineage>
</organism>
<dbReference type="EMBL" id="CP030850">
    <property type="protein sequence ID" value="AXE19137.1"/>
    <property type="molecule type" value="Genomic_DNA"/>
</dbReference>
<keyword evidence="1" id="KW-1133">Transmembrane helix</keyword>